<evidence type="ECO:0000256" key="4">
    <source>
        <dbReference type="ARBA" id="ARBA00022692"/>
    </source>
</evidence>
<keyword evidence="6 9" id="KW-1133">Transmembrane helix</keyword>
<dbReference type="GO" id="GO:0000220">
    <property type="term" value="C:vacuolar proton-transporting V-type ATPase, V0 domain"/>
    <property type="evidence" value="ECO:0007669"/>
    <property type="project" value="InterPro"/>
</dbReference>
<evidence type="ECO:0000313" key="10">
    <source>
        <dbReference type="EMBL" id="EPX72673.1"/>
    </source>
</evidence>
<keyword evidence="11" id="KW-1185">Reference proteome</keyword>
<dbReference type="GO" id="GO:0046961">
    <property type="term" value="F:proton-transporting ATPase activity, rotational mechanism"/>
    <property type="evidence" value="ECO:0007669"/>
    <property type="project" value="InterPro"/>
</dbReference>
<sequence length="860" mass="98089">MEYSSFPLGGFSRFLLYSSGIPSLSTLILDMSHSLYRSEDVSLVQLYLPTESVRPVMLALGELSTIHFKDLNRDVVAFHRSFVREIRLLDEAERQLRYLHSEIALNSIEIPDHYHTTNYEITLETITIEDIIDKISRLEVRVRQLVESSRSLNANYLQQLEYSNVLSKVDAFFAKSTNAHNHFDINTDNGSVLAGEDDATAPLIENALELGTTGSFNSEDTNARTSISLDFVTGIIPSVKFQFLERILWRTLRGNLYIYQTRADESVIRENEDVEEKTVFLVFAHGTQILSRIRRISESLGATLFSVDEDSSIRTGQVQQVNGNISDIFAVLENTRSALYTELAFIAEHISSWESILHKDKAVYQAMNLFSYDQNHKCLIAEGWCPTANLPLVQKTLRDVSDLVDSQAPSILNIIRTKETPPTYFRVNKFTEAFQSLIDSYGVATYREVNHGIVAIVTFPFLFAIMFGDLGHGAIMAAVALMFIMHEKKLATKKDMDEILGMIFYGRYMVLLMGLFSMYVGFIYNDLFSKPMSLFTSRWAWPVKSEDTNARAIQTGTYPIGIDPAWHSADNNLLFMNSYKMKVSVVIGVIHMTYCLFLSLSNYRFFKRKLDIYAVFLPSLIFLEAIFGYLVITIIYKWSVDWKGNDWQPPSLLNMLILMFLSPGKIEEPLFRGQKQLQILLVLASLICIPWLLCVKPYFLWREHSQQDVRYQSVNDPQNIDEEALLNTENEEPQEEGFDFGEIVIHQVIHTIEFCLGCISHTASYLRLWALSLAHNQLSTVLWNMTLANAFQMTGVVGSIFIVILFAFWFIVTCLVLVAMEGTSAMLHSLRLHWVEGMSKHFEGEGYAFTPFTFLQSAAE</sequence>
<dbReference type="PANTHER" id="PTHR11629:SF63">
    <property type="entry name" value="V-TYPE PROTON ATPASE SUBUNIT A"/>
    <property type="match status" value="1"/>
</dbReference>
<evidence type="ECO:0000256" key="2">
    <source>
        <dbReference type="ARBA" id="ARBA00009904"/>
    </source>
</evidence>
<feature type="transmembrane region" description="Helical" evidence="9">
    <location>
        <begin position="796"/>
        <end position="820"/>
    </location>
</feature>
<dbReference type="GeneID" id="25029420"/>
<proteinExistence type="inferred from homology"/>
<dbReference type="HOGENOM" id="CLU_005230_0_2_1"/>
<dbReference type="VEuPathDB" id="FungiDB:SOCG_00436"/>
<dbReference type="AlphaFoldDB" id="S9PZ06"/>
<dbReference type="OrthoDB" id="10264220at2759"/>
<dbReference type="InterPro" id="IPR002490">
    <property type="entry name" value="V-ATPase_116kDa_su"/>
</dbReference>
<feature type="transmembrane region" description="Helical" evidence="9">
    <location>
        <begin position="678"/>
        <end position="701"/>
    </location>
</feature>
<comment type="function">
    <text evidence="9">Essential component of the vacuolar proton pump (V-ATPase), a multimeric enzyme that catalyzes the translocation of protons across the membranes. Required for assembly and activity of the V-ATPase.</text>
</comment>
<keyword evidence="3 9" id="KW-0813">Transport</keyword>
<organism evidence="10 11">
    <name type="scientific">Schizosaccharomyces octosporus (strain yFS286)</name>
    <name type="common">Fission yeast</name>
    <name type="synonym">Octosporomyces octosporus</name>
    <dbReference type="NCBI Taxonomy" id="483514"/>
    <lineage>
        <taxon>Eukaryota</taxon>
        <taxon>Fungi</taxon>
        <taxon>Dikarya</taxon>
        <taxon>Ascomycota</taxon>
        <taxon>Taphrinomycotina</taxon>
        <taxon>Schizosaccharomycetes</taxon>
        <taxon>Schizosaccharomycetales</taxon>
        <taxon>Schizosaccharomycetaceae</taxon>
        <taxon>Schizosaccharomyces</taxon>
    </lineage>
</organism>
<dbReference type="eggNOG" id="KOG2189">
    <property type="taxonomic scope" value="Eukaryota"/>
</dbReference>
<dbReference type="GO" id="GO:0051117">
    <property type="term" value="F:ATPase binding"/>
    <property type="evidence" value="ECO:0007669"/>
    <property type="project" value="TreeGrafter"/>
</dbReference>
<dbReference type="EMBL" id="KE503207">
    <property type="protein sequence ID" value="EPX72673.1"/>
    <property type="molecule type" value="Genomic_DNA"/>
</dbReference>
<dbReference type="PIRSF" id="PIRSF001293">
    <property type="entry name" value="ATP6V0A1"/>
    <property type="match status" value="1"/>
</dbReference>
<comment type="subcellular location">
    <subcellularLocation>
        <location evidence="1">Membrane</location>
        <topology evidence="1">Multi-pass membrane protein</topology>
    </subcellularLocation>
</comment>
<evidence type="ECO:0000256" key="3">
    <source>
        <dbReference type="ARBA" id="ARBA00022448"/>
    </source>
</evidence>
<feature type="transmembrane region" description="Helical" evidence="9">
    <location>
        <begin position="581"/>
        <end position="600"/>
    </location>
</feature>
<keyword evidence="7 9" id="KW-0406">Ion transport</keyword>
<dbReference type="PANTHER" id="PTHR11629">
    <property type="entry name" value="VACUOLAR PROTON ATPASES"/>
    <property type="match status" value="1"/>
</dbReference>
<dbReference type="GO" id="GO:0000329">
    <property type="term" value="C:fungal-type vacuole membrane"/>
    <property type="evidence" value="ECO:0007669"/>
    <property type="project" value="TreeGrafter"/>
</dbReference>
<accession>S9PZ06</accession>
<evidence type="ECO:0000256" key="5">
    <source>
        <dbReference type="ARBA" id="ARBA00022781"/>
    </source>
</evidence>
<evidence type="ECO:0000256" key="9">
    <source>
        <dbReference type="RuleBase" id="RU361189"/>
    </source>
</evidence>
<evidence type="ECO:0000256" key="7">
    <source>
        <dbReference type="ARBA" id="ARBA00023065"/>
    </source>
</evidence>
<dbReference type="InterPro" id="IPR026028">
    <property type="entry name" value="V-type_ATPase_116kDa_su_euka"/>
</dbReference>
<evidence type="ECO:0000256" key="8">
    <source>
        <dbReference type="ARBA" id="ARBA00023136"/>
    </source>
</evidence>
<dbReference type="OMA" id="FYLWFFL"/>
<comment type="similarity">
    <text evidence="2 9">Belongs to the V-ATPase 116 kDa subunit family.</text>
</comment>
<dbReference type="Pfam" id="PF01496">
    <property type="entry name" value="V_ATPase_I"/>
    <property type="match status" value="1"/>
</dbReference>
<evidence type="ECO:0000313" key="11">
    <source>
        <dbReference type="Proteomes" id="UP000016088"/>
    </source>
</evidence>
<feature type="transmembrane region" description="Helical" evidence="9">
    <location>
        <begin position="461"/>
        <end position="484"/>
    </location>
</feature>
<dbReference type="RefSeq" id="XP_013018310.1">
    <property type="nucleotide sequence ID" value="XM_013162856.1"/>
</dbReference>
<keyword evidence="8 9" id="KW-0472">Membrane</keyword>
<gene>
    <name evidence="10" type="ORF">SOCG_00436</name>
</gene>
<feature type="transmembrane region" description="Helical" evidence="9">
    <location>
        <begin position="612"/>
        <end position="635"/>
    </location>
</feature>
<keyword evidence="5 9" id="KW-0375">Hydrogen ion transport</keyword>
<dbReference type="GO" id="GO:0007035">
    <property type="term" value="P:vacuolar acidification"/>
    <property type="evidence" value="ECO:0007669"/>
    <property type="project" value="TreeGrafter"/>
</dbReference>
<keyword evidence="4 9" id="KW-0812">Transmembrane</keyword>
<protein>
    <recommendedName>
        <fullName evidence="9">V-type proton ATPase subunit a</fullName>
    </recommendedName>
</protein>
<dbReference type="Proteomes" id="UP000016088">
    <property type="component" value="Unassembled WGS sequence"/>
</dbReference>
<reference evidence="10 11" key="1">
    <citation type="journal article" date="2011" name="Science">
        <title>Comparative functional genomics of the fission yeasts.</title>
        <authorList>
            <person name="Rhind N."/>
            <person name="Chen Z."/>
            <person name="Yassour M."/>
            <person name="Thompson D.A."/>
            <person name="Haas B.J."/>
            <person name="Habib N."/>
            <person name="Wapinski I."/>
            <person name="Roy S."/>
            <person name="Lin M.F."/>
            <person name="Heiman D.I."/>
            <person name="Young S.K."/>
            <person name="Furuya K."/>
            <person name="Guo Y."/>
            <person name="Pidoux A."/>
            <person name="Chen H.M."/>
            <person name="Robbertse B."/>
            <person name="Goldberg J.M."/>
            <person name="Aoki K."/>
            <person name="Bayne E.H."/>
            <person name="Berlin A.M."/>
            <person name="Desjardins C.A."/>
            <person name="Dobbs E."/>
            <person name="Dukaj L."/>
            <person name="Fan L."/>
            <person name="FitzGerald M.G."/>
            <person name="French C."/>
            <person name="Gujja S."/>
            <person name="Hansen K."/>
            <person name="Keifenheim D."/>
            <person name="Levin J.Z."/>
            <person name="Mosher R.A."/>
            <person name="Mueller C.A."/>
            <person name="Pfiffner J."/>
            <person name="Priest M."/>
            <person name="Russ C."/>
            <person name="Smialowska A."/>
            <person name="Swoboda P."/>
            <person name="Sykes S.M."/>
            <person name="Vaughn M."/>
            <person name="Vengrova S."/>
            <person name="Yoder R."/>
            <person name="Zeng Q."/>
            <person name="Allshire R."/>
            <person name="Baulcombe D."/>
            <person name="Birren B.W."/>
            <person name="Brown W."/>
            <person name="Ekwall K."/>
            <person name="Kellis M."/>
            <person name="Leatherwood J."/>
            <person name="Levin H."/>
            <person name="Margalit H."/>
            <person name="Martienssen R."/>
            <person name="Nieduszynski C.A."/>
            <person name="Spatafora J.W."/>
            <person name="Friedman N."/>
            <person name="Dalgaard J.Z."/>
            <person name="Baumann P."/>
            <person name="Niki H."/>
            <person name="Regev A."/>
            <person name="Nusbaum C."/>
        </authorList>
    </citation>
    <scope>NUCLEOTIDE SEQUENCE [LARGE SCALE GENOMIC DNA]</scope>
    <source>
        <strain evidence="11">yFS286</strain>
    </source>
</reference>
<evidence type="ECO:0000256" key="6">
    <source>
        <dbReference type="ARBA" id="ARBA00022989"/>
    </source>
</evidence>
<name>S9PZ06_SCHOY</name>
<evidence type="ECO:0000256" key="1">
    <source>
        <dbReference type="ARBA" id="ARBA00004141"/>
    </source>
</evidence>
<feature type="transmembrane region" description="Helical" evidence="9">
    <location>
        <begin position="505"/>
        <end position="524"/>
    </location>
</feature>